<proteinExistence type="predicted"/>
<feature type="region of interest" description="Disordered" evidence="1">
    <location>
        <begin position="30"/>
        <end position="63"/>
    </location>
</feature>
<evidence type="ECO:0000313" key="2">
    <source>
        <dbReference type="EMBL" id="KIY70064.1"/>
    </source>
</evidence>
<evidence type="ECO:0000313" key="3">
    <source>
        <dbReference type="Proteomes" id="UP000054007"/>
    </source>
</evidence>
<organism evidence="2 3">
    <name type="scientific">Cylindrobasidium torrendii FP15055 ss-10</name>
    <dbReference type="NCBI Taxonomy" id="1314674"/>
    <lineage>
        <taxon>Eukaryota</taxon>
        <taxon>Fungi</taxon>
        <taxon>Dikarya</taxon>
        <taxon>Basidiomycota</taxon>
        <taxon>Agaricomycotina</taxon>
        <taxon>Agaricomycetes</taxon>
        <taxon>Agaricomycetidae</taxon>
        <taxon>Agaricales</taxon>
        <taxon>Marasmiineae</taxon>
        <taxon>Physalacriaceae</taxon>
        <taxon>Cylindrobasidium</taxon>
    </lineage>
</organism>
<feature type="compositionally biased region" description="Polar residues" evidence="1">
    <location>
        <begin position="48"/>
        <end position="57"/>
    </location>
</feature>
<sequence length="127" mass="13917">MQQSHGHGLPSPPFLSPPWGGWVMVDHPPLPGIQPSATHHPVRLSPPATVSPTTPKESNPEGLDAYWRNRLAPLPGHSSSPTLFSGMRQLFYSPTYHSPNEVVLAPRKARFILFDMHASLTRISGAK</sequence>
<accession>A0A0D7BIZ3</accession>
<protein>
    <submittedName>
        <fullName evidence="2">Uncharacterized protein</fullName>
    </submittedName>
</protein>
<dbReference type="Proteomes" id="UP000054007">
    <property type="component" value="Unassembled WGS sequence"/>
</dbReference>
<name>A0A0D7BIZ3_9AGAR</name>
<gene>
    <name evidence="2" type="ORF">CYLTODRAFT_204707</name>
</gene>
<dbReference type="EMBL" id="KN880474">
    <property type="protein sequence ID" value="KIY70064.1"/>
    <property type="molecule type" value="Genomic_DNA"/>
</dbReference>
<evidence type="ECO:0000256" key="1">
    <source>
        <dbReference type="SAM" id="MobiDB-lite"/>
    </source>
</evidence>
<dbReference type="AlphaFoldDB" id="A0A0D7BIZ3"/>
<reference evidence="2 3" key="1">
    <citation type="journal article" date="2015" name="Fungal Genet. Biol.">
        <title>Evolution of novel wood decay mechanisms in Agaricales revealed by the genome sequences of Fistulina hepatica and Cylindrobasidium torrendii.</title>
        <authorList>
            <person name="Floudas D."/>
            <person name="Held B.W."/>
            <person name="Riley R."/>
            <person name="Nagy L.G."/>
            <person name="Koehler G."/>
            <person name="Ransdell A.S."/>
            <person name="Younus H."/>
            <person name="Chow J."/>
            <person name="Chiniquy J."/>
            <person name="Lipzen A."/>
            <person name="Tritt A."/>
            <person name="Sun H."/>
            <person name="Haridas S."/>
            <person name="LaButti K."/>
            <person name="Ohm R.A."/>
            <person name="Kues U."/>
            <person name="Blanchette R.A."/>
            <person name="Grigoriev I.V."/>
            <person name="Minto R.E."/>
            <person name="Hibbett D.S."/>
        </authorList>
    </citation>
    <scope>NUCLEOTIDE SEQUENCE [LARGE SCALE GENOMIC DNA]</scope>
    <source>
        <strain evidence="2 3">FP15055 ss-10</strain>
    </source>
</reference>
<keyword evidence="3" id="KW-1185">Reference proteome</keyword>